<evidence type="ECO:0000259" key="4">
    <source>
        <dbReference type="PROSITE" id="PS50835"/>
    </source>
</evidence>
<dbReference type="SMART" id="SM00408">
    <property type="entry name" value="IGc2"/>
    <property type="match status" value="7"/>
</dbReference>
<reference evidence="6 7" key="1">
    <citation type="submission" date="2022-05" db="EMBL/GenBank/DDBJ databases">
        <authorList>
            <consortium name="Genoscope - CEA"/>
            <person name="William W."/>
        </authorList>
    </citation>
    <scope>NUCLEOTIDE SEQUENCE [LARGE SCALE GENOMIC DNA]</scope>
</reference>
<feature type="domain" description="Ig-like" evidence="4">
    <location>
        <begin position="210"/>
        <end position="291"/>
    </location>
</feature>
<keyword evidence="1" id="KW-1015">Disulfide bond</keyword>
<keyword evidence="3" id="KW-1133">Transmembrane helix</keyword>
<feature type="non-terminal residue" evidence="6">
    <location>
        <position position="1108"/>
    </location>
</feature>
<dbReference type="PROSITE" id="PS50835">
    <property type="entry name" value="IG_LIKE"/>
    <property type="match status" value="7"/>
</dbReference>
<name>A0AAU9XXD4_9CNID</name>
<keyword evidence="7" id="KW-1185">Reference proteome</keyword>
<feature type="domain" description="Ig-like" evidence="4">
    <location>
        <begin position="409"/>
        <end position="493"/>
    </location>
</feature>
<dbReference type="PANTHER" id="PTHR45080:SF27">
    <property type="entry name" value="NEURAL CELL ADHESION MOLECULE 1-LIKE"/>
    <property type="match status" value="1"/>
</dbReference>
<dbReference type="GO" id="GO:0043025">
    <property type="term" value="C:neuronal cell body"/>
    <property type="evidence" value="ECO:0007669"/>
    <property type="project" value="TreeGrafter"/>
</dbReference>
<dbReference type="InterPro" id="IPR003961">
    <property type="entry name" value="FN3_dom"/>
</dbReference>
<feature type="non-terminal residue" evidence="6">
    <location>
        <position position="1"/>
    </location>
</feature>
<accession>A0AAU9XXD4</accession>
<dbReference type="GO" id="GO:0050808">
    <property type="term" value="P:synapse organization"/>
    <property type="evidence" value="ECO:0007669"/>
    <property type="project" value="TreeGrafter"/>
</dbReference>
<gene>
    <name evidence="6" type="ORF">PMEA_00030691</name>
</gene>
<feature type="transmembrane region" description="Helical" evidence="3">
    <location>
        <begin position="1077"/>
        <end position="1099"/>
    </location>
</feature>
<evidence type="ECO:0000256" key="3">
    <source>
        <dbReference type="SAM" id="Phobius"/>
    </source>
</evidence>
<dbReference type="SUPFAM" id="SSF49265">
    <property type="entry name" value="Fibronectin type III"/>
    <property type="match status" value="1"/>
</dbReference>
<dbReference type="Pfam" id="PF13927">
    <property type="entry name" value="Ig_3"/>
    <property type="match status" value="6"/>
</dbReference>
<feature type="domain" description="Ig-like" evidence="4">
    <location>
        <begin position="296"/>
        <end position="380"/>
    </location>
</feature>
<feature type="domain" description="Ig-like" evidence="4">
    <location>
        <begin position="123"/>
        <end position="205"/>
    </location>
</feature>
<dbReference type="PANTHER" id="PTHR45080">
    <property type="entry name" value="CONTACTIN 5"/>
    <property type="match status" value="1"/>
</dbReference>
<dbReference type="InterPro" id="IPR036179">
    <property type="entry name" value="Ig-like_dom_sf"/>
</dbReference>
<protein>
    <submittedName>
        <fullName evidence="6">Uncharacterized protein</fullName>
    </submittedName>
</protein>
<evidence type="ECO:0000313" key="7">
    <source>
        <dbReference type="Proteomes" id="UP001159428"/>
    </source>
</evidence>
<organism evidence="6 7">
    <name type="scientific">Pocillopora meandrina</name>
    <dbReference type="NCBI Taxonomy" id="46732"/>
    <lineage>
        <taxon>Eukaryota</taxon>
        <taxon>Metazoa</taxon>
        <taxon>Cnidaria</taxon>
        <taxon>Anthozoa</taxon>
        <taxon>Hexacorallia</taxon>
        <taxon>Scleractinia</taxon>
        <taxon>Astrocoeniina</taxon>
        <taxon>Pocilloporidae</taxon>
        <taxon>Pocillopora</taxon>
    </lineage>
</organism>
<dbReference type="GO" id="GO:0005886">
    <property type="term" value="C:plasma membrane"/>
    <property type="evidence" value="ECO:0007669"/>
    <property type="project" value="TreeGrafter"/>
</dbReference>
<dbReference type="FunFam" id="2.60.40.10:FF:000032">
    <property type="entry name" value="palladin isoform X1"/>
    <property type="match status" value="1"/>
</dbReference>
<dbReference type="InterPro" id="IPR050958">
    <property type="entry name" value="Cell_Adh-Cytoskel_Orgn"/>
</dbReference>
<feature type="domain" description="Ig-like" evidence="4">
    <location>
        <begin position="671"/>
        <end position="788"/>
    </location>
</feature>
<keyword evidence="3" id="KW-0812">Transmembrane</keyword>
<dbReference type="PROSITE" id="PS50853">
    <property type="entry name" value="FN3"/>
    <property type="match status" value="2"/>
</dbReference>
<evidence type="ECO:0000256" key="1">
    <source>
        <dbReference type="ARBA" id="ARBA00023157"/>
    </source>
</evidence>
<evidence type="ECO:0000259" key="5">
    <source>
        <dbReference type="PROSITE" id="PS50853"/>
    </source>
</evidence>
<dbReference type="InterPro" id="IPR036116">
    <property type="entry name" value="FN3_sf"/>
</dbReference>
<dbReference type="SUPFAM" id="SSF48726">
    <property type="entry name" value="Immunoglobulin"/>
    <property type="match status" value="7"/>
</dbReference>
<feature type="domain" description="Fibronectin type-III" evidence="5">
    <location>
        <begin position="497"/>
        <end position="596"/>
    </location>
</feature>
<keyword evidence="3" id="KW-0472">Membrane</keyword>
<dbReference type="InterPro" id="IPR003599">
    <property type="entry name" value="Ig_sub"/>
</dbReference>
<dbReference type="AlphaFoldDB" id="A0AAU9XXD4"/>
<dbReference type="InterPro" id="IPR007110">
    <property type="entry name" value="Ig-like_dom"/>
</dbReference>
<proteinExistence type="predicted"/>
<dbReference type="Pfam" id="PF00041">
    <property type="entry name" value="fn3"/>
    <property type="match status" value="2"/>
</dbReference>
<dbReference type="InterPro" id="IPR003598">
    <property type="entry name" value="Ig_sub2"/>
</dbReference>
<dbReference type="GO" id="GO:0030424">
    <property type="term" value="C:axon"/>
    <property type="evidence" value="ECO:0007669"/>
    <property type="project" value="TreeGrafter"/>
</dbReference>
<dbReference type="EMBL" id="CALNXJ010000069">
    <property type="protein sequence ID" value="CAH3158834.1"/>
    <property type="molecule type" value="Genomic_DNA"/>
</dbReference>
<feature type="domain" description="Fibronectin type-III" evidence="5">
    <location>
        <begin position="962"/>
        <end position="1056"/>
    </location>
</feature>
<dbReference type="GO" id="GO:0007156">
    <property type="term" value="P:homophilic cell adhesion via plasma membrane adhesion molecules"/>
    <property type="evidence" value="ECO:0007669"/>
    <property type="project" value="TreeGrafter"/>
</dbReference>
<dbReference type="InterPro" id="IPR013783">
    <property type="entry name" value="Ig-like_fold"/>
</dbReference>
<evidence type="ECO:0000256" key="2">
    <source>
        <dbReference type="ARBA" id="ARBA00023319"/>
    </source>
</evidence>
<dbReference type="CDD" id="cd00063">
    <property type="entry name" value="FN3"/>
    <property type="match status" value="2"/>
</dbReference>
<feature type="domain" description="Ig-like" evidence="4">
    <location>
        <begin position="791"/>
        <end position="869"/>
    </location>
</feature>
<dbReference type="SMART" id="SM00060">
    <property type="entry name" value="FN3"/>
    <property type="match status" value="2"/>
</dbReference>
<dbReference type="Proteomes" id="UP001159428">
    <property type="component" value="Unassembled WGS sequence"/>
</dbReference>
<dbReference type="SMART" id="SM00409">
    <property type="entry name" value="IG"/>
    <property type="match status" value="7"/>
</dbReference>
<feature type="domain" description="Ig-like" evidence="4">
    <location>
        <begin position="877"/>
        <end position="958"/>
    </location>
</feature>
<evidence type="ECO:0000313" key="6">
    <source>
        <dbReference type="EMBL" id="CAH3158834.1"/>
    </source>
</evidence>
<sequence length="1108" mass="121533">SAIYWNKTPPANVKGILGENVTLGWNFTISSAETLDNFVLLRSSDDMIRYDHSKGEVTIFENFKGRVAMSVDGSPKFVLFNLQGKDDKAKFCLKVYTKIKSTGHAQSYWPTPKCAKIELLERPGIVDIPKNHTVTFIEGKNVTINCSATGIPTPNVTWTKSGNETKNFPPSSPLKLENVSREEDGLYWCVAENGLGKVTASVRVIVQYAPSISIGPISQTVNESDDLELFCNATGRPTPQITWYRVTDPSVQLPNGTALKVKNINRTDSGVYQCRASNGIGTDVCASANVTVNFPPSLDYTSDDTTVNETDNVTLFCNATGYPHPRITWTFLRGSESTIVGREESLPLSNVSRTQAGTYQCMASNDWTSSKAANVQVTVNYKPFATRLTSNATRNTAISGLPVTFFYKPEIKDTVQSTIYTWINRETKLTCAVDGVPRPNITFTRAGSILHSTPSENGASQLIIKPEGATDFGDYTCTAKNHLGSVKKIIKIKQIVAPAAPEGLEIETGLHTMEIHWQSLESTPDSPVEDYLVIVEMKGESESRKTCIRVHTGKRHLTCAINDLESGTVYSVKVAARNKVGYSEFAEKEVQTESEAKPITNTVKKEFQEQHQQEHLSNTVIDGIIAGVLIFCSLVVVIFAVLKHRRPCHPVCKKESQDLSSEECNEGHDNPVCSSENPVADEMEERVNVHKLRGFTCARYGPKPMNTSFISCSADNTVWVNDGIVFSCSSISSPSPATYVIYHNGKKIKKNRSGYHKICNVKRQHAGNYTCQPRNTFGNGESKSIRLTVYEKLAVHAIPRWRNVTEGRAARFECSAAGSPPLNITWTSLSTGKVYSGGLLLIKSVQRNDTGDYQCSASNGLSAPTKDIVFLNVLYPPTITDTAGPNVNVKEGYKLTLYCHGNGNPQPVFTWKLLGTNQTFSGGDERNIMLHAQKSHAGVYLCTASNFLGNVSKTITVNVWSSPVRPILTHLECGSSFIRVSWKVLSQEEGSFVISYVAQAIDQDNPRNVFNCSDITINHCIIKGLQPNTTYLVRVYSTNVAGHGVSEYERITTKGEGTKKQQGTDNKTNEGLSTTTLMTVLAAVGIAIFVVLIGTLIAVRRTRSVGKG</sequence>
<keyword evidence="2" id="KW-0393">Immunoglobulin domain</keyword>
<comment type="caution">
    <text evidence="6">The sequence shown here is derived from an EMBL/GenBank/DDBJ whole genome shotgun (WGS) entry which is preliminary data.</text>
</comment>
<dbReference type="GO" id="GO:0008046">
    <property type="term" value="F:axon guidance receptor activity"/>
    <property type="evidence" value="ECO:0007669"/>
    <property type="project" value="TreeGrafter"/>
</dbReference>
<dbReference type="Pfam" id="PF13895">
    <property type="entry name" value="Ig_2"/>
    <property type="match status" value="1"/>
</dbReference>
<feature type="transmembrane region" description="Helical" evidence="3">
    <location>
        <begin position="620"/>
        <end position="642"/>
    </location>
</feature>
<dbReference type="Gene3D" id="2.60.40.10">
    <property type="entry name" value="Immunoglobulins"/>
    <property type="match status" value="9"/>
</dbReference>